<protein>
    <recommendedName>
        <fullName evidence="3">DUF4376 domain-containing protein</fullName>
    </recommendedName>
</protein>
<evidence type="ECO:0008006" key="3">
    <source>
        <dbReference type="Google" id="ProtNLM"/>
    </source>
</evidence>
<gene>
    <name evidence="1" type="ORF">IMSAGC001_00171</name>
</gene>
<dbReference type="EMBL" id="BLLS01000002">
    <property type="protein sequence ID" value="GFH84776.1"/>
    <property type="molecule type" value="Genomic_DNA"/>
</dbReference>
<dbReference type="Proteomes" id="UP000491181">
    <property type="component" value="Unassembled WGS sequence"/>
</dbReference>
<comment type="caution">
    <text evidence="1">The sequence shown here is derived from an EMBL/GenBank/DDBJ whole genome shotgun (WGS) entry which is preliminary data.</text>
</comment>
<evidence type="ECO:0000313" key="2">
    <source>
        <dbReference type="Proteomes" id="UP000491181"/>
    </source>
</evidence>
<name>A0A7I9ZY21_9BACE</name>
<organism evidence="1 2">
    <name type="scientific">Bacteroides acidifaciens</name>
    <dbReference type="NCBI Taxonomy" id="85831"/>
    <lineage>
        <taxon>Bacteria</taxon>
        <taxon>Pseudomonadati</taxon>
        <taxon>Bacteroidota</taxon>
        <taxon>Bacteroidia</taxon>
        <taxon>Bacteroidales</taxon>
        <taxon>Bacteroidaceae</taxon>
        <taxon>Bacteroides</taxon>
    </lineage>
</organism>
<evidence type="ECO:0000313" key="1">
    <source>
        <dbReference type="EMBL" id="GFH84776.1"/>
    </source>
</evidence>
<accession>A0A7I9ZY21</accession>
<reference evidence="1 2" key="1">
    <citation type="journal article" date="2020" name="Microbiome">
        <title>Single-cell genomics of uncultured bacteria reveals dietary fiber responders in the mouse gut microbiota.</title>
        <authorList>
            <person name="Chijiiwa R."/>
            <person name="Hosokawa M."/>
            <person name="Kogawa M."/>
            <person name="Nishikawa Y."/>
            <person name="Ide K."/>
            <person name="Sakanashi C."/>
            <person name="Takahashi K."/>
            <person name="Takeyama H."/>
        </authorList>
    </citation>
    <scope>NUCLEOTIDE SEQUENCE [LARGE SCALE GENOMIC DNA]</scope>
    <source>
        <strain evidence="1">IMSAGC_001</strain>
    </source>
</reference>
<dbReference type="AlphaFoldDB" id="A0A7I9ZY21"/>
<proteinExistence type="predicted"/>
<sequence length="169" mass="19390">MEMEKIYGTKQRQDCLVCTGRSKWILFYGFGIDEKSGSGWEYRHTFDHKPTLSEVKELIISAINRTTEEKIINGFVWNGKPIYLSSENQLNFAAIERSGNIPYPLTLKINELEDGTPIYHTFENASDFVAFSQAASLYVIETVQSGWEEKDNVDWTVFNLNSSNNEKVD</sequence>